<evidence type="ECO:0000313" key="8">
    <source>
        <dbReference type="Proteomes" id="UP001303473"/>
    </source>
</evidence>
<keyword evidence="5" id="KW-0408">Iron</keyword>
<dbReference type="EMBL" id="MU853765">
    <property type="protein sequence ID" value="KAK3943579.1"/>
    <property type="molecule type" value="Genomic_DNA"/>
</dbReference>
<feature type="non-terminal residue" evidence="7">
    <location>
        <position position="319"/>
    </location>
</feature>
<dbReference type="Proteomes" id="UP001303473">
    <property type="component" value="Unassembled WGS sequence"/>
</dbReference>
<accession>A0AAN6S7R0</accession>
<name>A0AAN6S7R0_9PEZI</name>
<dbReference type="GO" id="GO:0046872">
    <property type="term" value="F:metal ion binding"/>
    <property type="evidence" value="ECO:0007669"/>
    <property type="project" value="UniProtKB-KW"/>
</dbReference>
<evidence type="ECO:0000259" key="6">
    <source>
        <dbReference type="Pfam" id="PF02668"/>
    </source>
</evidence>
<keyword evidence="2" id="KW-0479">Metal-binding</keyword>
<dbReference type="InterPro" id="IPR051178">
    <property type="entry name" value="TfdA_dioxygenase"/>
</dbReference>
<reference evidence="8" key="1">
    <citation type="journal article" date="2023" name="Mol. Phylogenet. Evol.">
        <title>Genome-scale phylogeny and comparative genomics of the fungal order Sordariales.</title>
        <authorList>
            <person name="Hensen N."/>
            <person name="Bonometti L."/>
            <person name="Westerberg I."/>
            <person name="Brannstrom I.O."/>
            <person name="Guillou S."/>
            <person name="Cros-Aarteil S."/>
            <person name="Calhoun S."/>
            <person name="Haridas S."/>
            <person name="Kuo A."/>
            <person name="Mondo S."/>
            <person name="Pangilinan J."/>
            <person name="Riley R."/>
            <person name="LaButti K."/>
            <person name="Andreopoulos B."/>
            <person name="Lipzen A."/>
            <person name="Chen C."/>
            <person name="Yan M."/>
            <person name="Daum C."/>
            <person name="Ng V."/>
            <person name="Clum A."/>
            <person name="Steindorff A."/>
            <person name="Ohm R.A."/>
            <person name="Martin F."/>
            <person name="Silar P."/>
            <person name="Natvig D.O."/>
            <person name="Lalanne C."/>
            <person name="Gautier V."/>
            <person name="Ament-Velasquez S.L."/>
            <person name="Kruys A."/>
            <person name="Hutchinson M.I."/>
            <person name="Powell A.J."/>
            <person name="Barry K."/>
            <person name="Miller A.N."/>
            <person name="Grigoriev I.V."/>
            <person name="Debuchy R."/>
            <person name="Gladieux P."/>
            <person name="Hiltunen Thoren M."/>
            <person name="Johannesson H."/>
        </authorList>
    </citation>
    <scope>NUCLEOTIDE SEQUENCE [LARGE SCALE GENOMIC DNA]</scope>
    <source>
        <strain evidence="8">CBS 340.73</strain>
    </source>
</reference>
<organism evidence="7 8">
    <name type="scientific">Diplogelasinospora grovesii</name>
    <dbReference type="NCBI Taxonomy" id="303347"/>
    <lineage>
        <taxon>Eukaryota</taxon>
        <taxon>Fungi</taxon>
        <taxon>Dikarya</taxon>
        <taxon>Ascomycota</taxon>
        <taxon>Pezizomycotina</taxon>
        <taxon>Sordariomycetes</taxon>
        <taxon>Sordariomycetidae</taxon>
        <taxon>Sordariales</taxon>
        <taxon>Diplogelasinosporaceae</taxon>
        <taxon>Diplogelasinospora</taxon>
    </lineage>
</organism>
<dbReference type="InterPro" id="IPR003819">
    <property type="entry name" value="TauD/TfdA-like"/>
</dbReference>
<dbReference type="InterPro" id="IPR042098">
    <property type="entry name" value="TauD-like_sf"/>
</dbReference>
<evidence type="ECO:0000256" key="2">
    <source>
        <dbReference type="ARBA" id="ARBA00022723"/>
    </source>
</evidence>
<proteinExistence type="inferred from homology"/>
<evidence type="ECO:0000256" key="4">
    <source>
        <dbReference type="ARBA" id="ARBA00023002"/>
    </source>
</evidence>
<evidence type="ECO:0000256" key="1">
    <source>
        <dbReference type="ARBA" id="ARBA00005896"/>
    </source>
</evidence>
<comment type="similarity">
    <text evidence="1">Belongs to the TfdA dioxygenase family.</text>
</comment>
<dbReference type="Pfam" id="PF02668">
    <property type="entry name" value="TauD"/>
    <property type="match status" value="1"/>
</dbReference>
<evidence type="ECO:0000256" key="5">
    <source>
        <dbReference type="ARBA" id="ARBA00023004"/>
    </source>
</evidence>
<protein>
    <submittedName>
        <fullName evidence="7">Dichlorophenoxyacetate alpha-ketoglutarate dioxygenase</fullName>
    </submittedName>
</protein>
<keyword evidence="8" id="KW-1185">Reference proteome</keyword>
<feature type="domain" description="TauD/TfdA-like" evidence="6">
    <location>
        <begin position="15"/>
        <end position="300"/>
    </location>
</feature>
<keyword evidence="4" id="KW-0560">Oxidoreductase</keyword>
<dbReference type="Gene3D" id="3.60.130.10">
    <property type="entry name" value="Clavaminate synthase-like"/>
    <property type="match status" value="1"/>
</dbReference>
<dbReference type="GO" id="GO:0051213">
    <property type="term" value="F:dioxygenase activity"/>
    <property type="evidence" value="ECO:0007669"/>
    <property type="project" value="UniProtKB-KW"/>
</dbReference>
<dbReference type="SUPFAM" id="SSF51197">
    <property type="entry name" value="Clavaminate synthase-like"/>
    <property type="match status" value="1"/>
</dbReference>
<evidence type="ECO:0000313" key="7">
    <source>
        <dbReference type="EMBL" id="KAK3943579.1"/>
    </source>
</evidence>
<dbReference type="AlphaFoldDB" id="A0AAN6S7R0"/>
<comment type="caution">
    <text evidence="7">The sequence shown here is derived from an EMBL/GenBank/DDBJ whole genome shotgun (WGS) entry which is preliminary data.</text>
</comment>
<dbReference type="PANTHER" id="PTHR43779:SF3">
    <property type="entry name" value="(3R)-3-[(CARBOXYMETHYL)AMINO]FATTY ACID OXYGENASE_DECARBOXYLASE"/>
    <property type="match status" value="1"/>
</dbReference>
<sequence length="319" mass="35537">MSSLIQDTPFKTITIKELHPTFGAEVSGVDFDNLTAEQLGEIIAAMAKYGVCVFRSTGLTDSSHVSFSWKLGSLDNIGRYIGPGRKLRYQHLELFDAGNLDGDNNIISPDSPRAHSNRGNGLFHADSSFNPRRASFSLLRAVTIPPPETGGNTDFADSRTTFDDLPSHIKSNLLENDYVGAHCMAHSRKLGSPEFFAAVDPWKAPMSRHKIVQRHEPSGRYNLYIGAHLHHIEDREGRVVENSDELVSMLNQHATQPKYTMSVSWEREGDMVIWDNRCVLHRAGAWSGEGMYARDMRRTTVHDDSPTAWGLNEVGTAMP</sequence>
<evidence type="ECO:0000256" key="3">
    <source>
        <dbReference type="ARBA" id="ARBA00022964"/>
    </source>
</evidence>
<dbReference type="PANTHER" id="PTHR43779">
    <property type="entry name" value="DIOXYGENASE RV0097-RELATED"/>
    <property type="match status" value="1"/>
</dbReference>
<keyword evidence="3 7" id="KW-0223">Dioxygenase</keyword>
<gene>
    <name evidence="7" type="ORF">QBC46DRAFT_281867</name>
</gene>